<keyword evidence="2" id="KW-1185">Reference proteome</keyword>
<dbReference type="Proteomes" id="UP001062165">
    <property type="component" value="Chromosome"/>
</dbReference>
<reference evidence="1" key="1">
    <citation type="submission" date="2022-10" db="EMBL/GenBank/DDBJ databases">
        <title>Comparative genomics and taxonomic characterization of three novel marine species of genus Reichenbachiella exhibiting antioxidant and polysaccharide degradation activities.</title>
        <authorList>
            <person name="Muhammad N."/>
            <person name="Lee Y.-J."/>
            <person name="Ko J."/>
            <person name="Kim S.-G."/>
        </authorList>
    </citation>
    <scope>NUCLEOTIDE SEQUENCE</scope>
    <source>
        <strain evidence="1">Wsw4-B4</strain>
    </source>
</reference>
<organism evidence="1 2">
    <name type="scientific">Reichenbachiella carrageenanivorans</name>
    <dbReference type="NCBI Taxonomy" id="2979869"/>
    <lineage>
        <taxon>Bacteria</taxon>
        <taxon>Pseudomonadati</taxon>
        <taxon>Bacteroidota</taxon>
        <taxon>Cytophagia</taxon>
        <taxon>Cytophagales</taxon>
        <taxon>Reichenbachiellaceae</taxon>
        <taxon>Reichenbachiella</taxon>
    </lineage>
</organism>
<accession>A0ABY6D1R6</accession>
<dbReference type="EMBL" id="CP106735">
    <property type="protein sequence ID" value="UXX80096.1"/>
    <property type="molecule type" value="Genomic_DNA"/>
</dbReference>
<evidence type="ECO:0000313" key="2">
    <source>
        <dbReference type="Proteomes" id="UP001062165"/>
    </source>
</evidence>
<proteinExistence type="predicted"/>
<evidence type="ECO:0008006" key="3">
    <source>
        <dbReference type="Google" id="ProtNLM"/>
    </source>
</evidence>
<sequence length="295" mass="33479">MGINKYSSQLEAYFSGGMSETDRILFEGRVESNPELKAEFDRQNDIVEGLKAHRRAELKTRLNNISVEPTLIGTLMQGSMLKSLTYGLSAVMIATGGYLYYNKEAAIQYHIEALDAKTEYSLSSALAPSSVQPLDYRFEGNMQMLDYVEAAPVLKKREIEPEANMPKQVIAFDVPEVAPTHEDGFDGMAVDINAMDRIAQVSGISEVDKVNIQTINSRRYNFHYRLEDNRLFLYGKFNESPYEIIEISTPGNKKLFFYYHGDFYQLRKNASSITPLSKIENRELIHELGELKARG</sequence>
<name>A0ABY6D1R6_9BACT</name>
<protein>
    <recommendedName>
        <fullName evidence="3">DUF3379 domain-containing protein</fullName>
    </recommendedName>
</protein>
<gene>
    <name evidence="1" type="ORF">N7E81_03120</name>
</gene>
<evidence type="ECO:0000313" key="1">
    <source>
        <dbReference type="EMBL" id="UXX80096.1"/>
    </source>
</evidence>
<dbReference type="RefSeq" id="WP_263051826.1">
    <property type="nucleotide sequence ID" value="NZ_CP106735.1"/>
</dbReference>